<evidence type="ECO:0000256" key="20">
    <source>
        <dbReference type="ARBA" id="ARBA00045548"/>
    </source>
</evidence>
<evidence type="ECO:0000256" key="4">
    <source>
        <dbReference type="ARBA" id="ARBA00012720"/>
    </source>
</evidence>
<keyword evidence="14" id="KW-0915">Sodium</keyword>
<dbReference type="GO" id="GO:0008270">
    <property type="term" value="F:zinc ion binding"/>
    <property type="evidence" value="ECO:0007669"/>
    <property type="project" value="TreeGrafter"/>
</dbReference>
<dbReference type="Pfam" id="PF14792">
    <property type="entry name" value="DNA_pol_B_palm"/>
    <property type="match status" value="1"/>
</dbReference>
<evidence type="ECO:0000256" key="15">
    <source>
        <dbReference type="ARBA" id="ARBA00023204"/>
    </source>
</evidence>
<dbReference type="InterPro" id="IPR050243">
    <property type="entry name" value="PHP_phosphatase"/>
</dbReference>
<evidence type="ECO:0000256" key="1">
    <source>
        <dbReference type="ARBA" id="ARBA00001946"/>
    </source>
</evidence>
<dbReference type="GO" id="GO:0003887">
    <property type="term" value="F:DNA-directed DNA polymerase activity"/>
    <property type="evidence" value="ECO:0007669"/>
    <property type="project" value="UniProtKB-KW"/>
</dbReference>
<dbReference type="InterPro" id="IPR027421">
    <property type="entry name" value="DNA_pol_lamdba_lyase_dom_sf"/>
</dbReference>
<evidence type="ECO:0000259" key="23">
    <source>
        <dbReference type="SMART" id="SM00481"/>
    </source>
</evidence>
<comment type="catalytic activity">
    <reaction evidence="21">
        <text>DNA(n) + a 2'-deoxyribonucleoside 5'-triphosphate = DNA(n+1) + diphosphate</text>
        <dbReference type="Rhea" id="RHEA:22508"/>
        <dbReference type="Rhea" id="RHEA-COMP:17339"/>
        <dbReference type="Rhea" id="RHEA-COMP:17340"/>
        <dbReference type="ChEBI" id="CHEBI:33019"/>
        <dbReference type="ChEBI" id="CHEBI:61560"/>
        <dbReference type="ChEBI" id="CHEBI:173112"/>
        <dbReference type="EC" id="2.7.7.7"/>
    </reaction>
</comment>
<dbReference type="Pfam" id="PF14716">
    <property type="entry name" value="HHH_8"/>
    <property type="match status" value="1"/>
</dbReference>
<dbReference type="GO" id="GO:0006281">
    <property type="term" value="P:DNA repair"/>
    <property type="evidence" value="ECO:0007669"/>
    <property type="project" value="UniProtKB-KW"/>
</dbReference>
<evidence type="ECO:0000256" key="8">
    <source>
        <dbReference type="ARBA" id="ARBA00022679"/>
    </source>
</evidence>
<evidence type="ECO:0000256" key="11">
    <source>
        <dbReference type="ARBA" id="ARBA00022763"/>
    </source>
</evidence>
<dbReference type="InterPro" id="IPR047967">
    <property type="entry name" value="PolX_PHP"/>
</dbReference>
<evidence type="ECO:0000256" key="17">
    <source>
        <dbReference type="ARBA" id="ARBA00035726"/>
    </source>
</evidence>
<dbReference type="InterPro" id="IPR028207">
    <property type="entry name" value="DNA_pol_B_palm_palm"/>
</dbReference>
<dbReference type="Pfam" id="PF14791">
    <property type="entry name" value="DNA_pol_B_thumb"/>
    <property type="match status" value="1"/>
</dbReference>
<dbReference type="RefSeq" id="WP_146563333.1">
    <property type="nucleotide sequence ID" value="NZ_SIHJ01000001.1"/>
</dbReference>
<gene>
    <name evidence="25" type="primary">polX</name>
    <name evidence="25" type="ORF">KOR34_13380</name>
</gene>
<dbReference type="NCBIfam" id="NF006375">
    <property type="entry name" value="PRK08609.1"/>
    <property type="match status" value="1"/>
</dbReference>
<evidence type="ECO:0000256" key="21">
    <source>
        <dbReference type="ARBA" id="ARBA00049244"/>
    </source>
</evidence>
<dbReference type="Proteomes" id="UP000316714">
    <property type="component" value="Unassembled WGS sequence"/>
</dbReference>
<dbReference type="Gene3D" id="3.20.20.140">
    <property type="entry name" value="Metal-dependent hydrolases"/>
    <property type="match status" value="1"/>
</dbReference>
<dbReference type="PRINTS" id="PR00870">
    <property type="entry name" value="DNAPOLXBETA"/>
</dbReference>
<dbReference type="CDD" id="cd00141">
    <property type="entry name" value="NT_POLXc"/>
    <property type="match status" value="1"/>
</dbReference>
<evidence type="ECO:0000256" key="5">
    <source>
        <dbReference type="ARBA" id="ARBA00020020"/>
    </source>
</evidence>
<keyword evidence="8" id="KW-0808">Transferase</keyword>
<feature type="domain" description="Helix-hairpin-helix DNA-binding motif class 1" evidence="22">
    <location>
        <begin position="52"/>
        <end position="71"/>
    </location>
</feature>
<evidence type="ECO:0000256" key="12">
    <source>
        <dbReference type="ARBA" id="ARBA00022843"/>
    </source>
</evidence>
<keyword evidence="13" id="KW-0239">DNA-directed DNA polymerase</keyword>
<dbReference type="InterPro" id="IPR022311">
    <property type="entry name" value="PolX-like"/>
</dbReference>
<comment type="cofactor">
    <cofactor evidence="1">
        <name>Mg(2+)</name>
        <dbReference type="ChEBI" id="CHEBI:18420"/>
    </cofactor>
</comment>
<dbReference type="InterPro" id="IPR003141">
    <property type="entry name" value="Pol/His_phosphatase_N"/>
</dbReference>
<dbReference type="SUPFAM" id="SSF81301">
    <property type="entry name" value="Nucleotidyltransferase"/>
    <property type="match status" value="1"/>
</dbReference>
<comment type="caution">
    <text evidence="25">The sequence shown here is derived from an EMBL/GenBank/DDBJ whole genome shotgun (WGS) entry which is preliminary data.</text>
</comment>
<feature type="domain" description="DNA-directed DNA polymerase X" evidence="24">
    <location>
        <begin position="1"/>
        <end position="320"/>
    </location>
</feature>
<evidence type="ECO:0000256" key="18">
    <source>
        <dbReference type="ARBA" id="ARBA00044632"/>
    </source>
</evidence>
<protein>
    <recommendedName>
        <fullName evidence="5">DNA polymerase beta</fullName>
        <ecNumber evidence="3">2.7.7.7</ecNumber>
        <ecNumber evidence="4">4.2.99.18</ecNumber>
    </recommendedName>
    <alternativeName>
        <fullName evidence="16">5'-deoxyribose-phosphate lyase</fullName>
    </alternativeName>
    <alternativeName>
        <fullName evidence="17">AP lyase</fullName>
    </alternativeName>
</protein>
<dbReference type="SMART" id="SM00483">
    <property type="entry name" value="POLXc"/>
    <property type="match status" value="1"/>
</dbReference>
<dbReference type="InterPro" id="IPR010996">
    <property type="entry name" value="HHH_MUS81"/>
</dbReference>
<accession>A0A5C5VEI5</accession>
<evidence type="ECO:0000256" key="2">
    <source>
        <dbReference type="ARBA" id="ARBA00004496"/>
    </source>
</evidence>
<feature type="domain" description="Polymerase/histidinol phosphatase N-terminal" evidence="23">
    <location>
        <begin position="344"/>
        <end position="423"/>
    </location>
</feature>
<dbReference type="SUPFAM" id="SSF47802">
    <property type="entry name" value="DNA polymerase beta, N-terminal domain-like"/>
    <property type="match status" value="1"/>
</dbReference>
<dbReference type="InterPro" id="IPR002008">
    <property type="entry name" value="DNA_pol_X_beta-like"/>
</dbReference>
<evidence type="ECO:0000256" key="16">
    <source>
        <dbReference type="ARBA" id="ARBA00035717"/>
    </source>
</evidence>
<keyword evidence="25" id="KW-0540">Nuclease</keyword>
<dbReference type="InterPro" id="IPR037160">
    <property type="entry name" value="DNA_Pol_thumb_sf"/>
</dbReference>
<evidence type="ECO:0000259" key="24">
    <source>
        <dbReference type="SMART" id="SM00483"/>
    </source>
</evidence>
<dbReference type="InterPro" id="IPR003583">
    <property type="entry name" value="Hlx-hairpin-Hlx_DNA-bd_motif"/>
</dbReference>
<proteinExistence type="predicted"/>
<dbReference type="InterPro" id="IPR029398">
    <property type="entry name" value="PolB_thumb"/>
</dbReference>
<evidence type="ECO:0000256" key="7">
    <source>
        <dbReference type="ARBA" id="ARBA00022634"/>
    </source>
</evidence>
<evidence type="ECO:0000256" key="6">
    <source>
        <dbReference type="ARBA" id="ARBA00022481"/>
    </source>
</evidence>
<keyword evidence="10" id="KW-0235">DNA replication</keyword>
<organism evidence="25 26">
    <name type="scientific">Posidoniimonas corsicana</name>
    <dbReference type="NCBI Taxonomy" id="1938618"/>
    <lineage>
        <taxon>Bacteria</taxon>
        <taxon>Pseudomonadati</taxon>
        <taxon>Planctomycetota</taxon>
        <taxon>Planctomycetia</taxon>
        <taxon>Pirellulales</taxon>
        <taxon>Lacipirellulaceae</taxon>
        <taxon>Posidoniimonas</taxon>
    </lineage>
</organism>
<keyword evidence="7" id="KW-0237">DNA synthesis</keyword>
<comment type="catalytic activity">
    <reaction evidence="19">
        <text>a 5'-end 2'-deoxyribose-2'-deoxyribonucleotide-DNA = (2E,4S)-4-hydroxypenten-2-al-5-phosphate + a 5'-end 5'-phospho-2'-deoxyribonucleoside-DNA + H(+)</text>
        <dbReference type="Rhea" id="RHEA:76255"/>
        <dbReference type="Rhea" id="RHEA-COMP:13180"/>
        <dbReference type="Rhea" id="RHEA-COMP:18657"/>
        <dbReference type="ChEBI" id="CHEBI:15378"/>
        <dbReference type="ChEBI" id="CHEBI:136412"/>
        <dbReference type="ChEBI" id="CHEBI:195194"/>
        <dbReference type="ChEBI" id="CHEBI:195195"/>
    </reaction>
</comment>
<dbReference type="SMART" id="SM00481">
    <property type="entry name" value="POLIIIAc"/>
    <property type="match status" value="1"/>
</dbReference>
<name>A0A5C5VEI5_9BACT</name>
<keyword evidence="9" id="KW-0548">Nucleotidyltransferase</keyword>
<dbReference type="EC" id="2.7.7.7" evidence="3"/>
<dbReference type="OrthoDB" id="9808747at2"/>
<dbReference type="GO" id="GO:0042578">
    <property type="term" value="F:phosphoric ester hydrolase activity"/>
    <property type="evidence" value="ECO:0007669"/>
    <property type="project" value="TreeGrafter"/>
</dbReference>
<evidence type="ECO:0000256" key="9">
    <source>
        <dbReference type="ARBA" id="ARBA00022695"/>
    </source>
</evidence>
<dbReference type="PANTHER" id="PTHR36928:SF1">
    <property type="entry name" value="PHOSPHATASE YCDX-RELATED"/>
    <property type="match status" value="1"/>
</dbReference>
<dbReference type="EC" id="4.2.99.18" evidence="4"/>
<dbReference type="Gene3D" id="1.10.150.110">
    <property type="entry name" value="DNA polymerase beta, N-terminal domain-like"/>
    <property type="match status" value="1"/>
</dbReference>
<keyword evidence="25" id="KW-0269">Exonuclease</keyword>
<dbReference type="GO" id="GO:0004527">
    <property type="term" value="F:exonuclease activity"/>
    <property type="evidence" value="ECO:0007669"/>
    <property type="project" value="UniProtKB-KW"/>
</dbReference>
<evidence type="ECO:0000259" key="22">
    <source>
        <dbReference type="SMART" id="SM00278"/>
    </source>
</evidence>
<dbReference type="PIRSF" id="PIRSF005047">
    <property type="entry name" value="UCP005047_YshC"/>
    <property type="match status" value="1"/>
</dbReference>
<dbReference type="Gene3D" id="1.10.150.20">
    <property type="entry name" value="5' to 3' exonuclease, C-terminal subdomain"/>
    <property type="match status" value="1"/>
</dbReference>
<keyword evidence="26" id="KW-1185">Reference proteome</keyword>
<dbReference type="Gene3D" id="3.30.210.10">
    <property type="entry name" value="DNA polymerase, thumb domain"/>
    <property type="match status" value="1"/>
</dbReference>
<sequence length="583" mass="64162">MTNREISAVFDQVADLLEFQNANPFRVRAYRNGARKLKDLPQPLSQLVADGADLTDIDGIGKDLAEKIATLVRTGSLPMLAELEQQVPASVLPMLRVPGLGPKKAAALYNELSIASLDMLRAACEEGKVRELKGFGKKTEETILAGIALAERANDRIYWAAADEVVQALLDHLRPLGQVKQLEAAGSYRRGKETVGDIDLLADSTDVGAVMDRLGEFPGVAEVIARGDTKMSVRLDSQLQVDLRVVPSESFGAALQYFTGSKEHNVEVRGLAKQQGLRVNEWGVFRLTEEGEQGERVAGATEEEVYQSLGLPLFPPELREARGEFELASEGGMPDLIELADLRGDLHMHTNATDGKATLREMVEAARQRGREYIAITDHSKRVSMAGGLDSGRLRAQWEEIDRLRPEYDDIVILKGIECDILESGEMDLDDDVLAEADWVVASLHYGQKQPREKIMQRLLFAVQHPSVSIIAHPTGRLINRREPYDLDVDQLIEVAAQHNKLLELNANPARLDLDDSHCAIAKRLGVPIVISSDAHHTEGMDVLQYGVKQARRAGLTAADVANTRAWRDLKPLLAKQAADLPD</sequence>
<dbReference type="AlphaFoldDB" id="A0A5C5VEI5"/>
<dbReference type="GO" id="GO:0005829">
    <property type="term" value="C:cytosol"/>
    <property type="evidence" value="ECO:0007669"/>
    <property type="project" value="TreeGrafter"/>
</dbReference>
<evidence type="ECO:0000256" key="13">
    <source>
        <dbReference type="ARBA" id="ARBA00022932"/>
    </source>
</evidence>
<dbReference type="EMBL" id="SIHJ01000001">
    <property type="protein sequence ID" value="TWT36433.1"/>
    <property type="molecule type" value="Genomic_DNA"/>
</dbReference>
<comment type="catalytic activity">
    <reaction evidence="18">
        <text>2'-deoxyribonucleotide-(2'-deoxyribose 5'-phosphate)-2'-deoxyribonucleotide-DNA = a 3'-end 2'-deoxyribonucleotide-(2,3-dehydro-2,3-deoxyribose 5'-phosphate)-DNA + a 5'-end 5'-phospho-2'-deoxyribonucleoside-DNA + H(+)</text>
        <dbReference type="Rhea" id="RHEA:66592"/>
        <dbReference type="Rhea" id="RHEA-COMP:13180"/>
        <dbReference type="Rhea" id="RHEA-COMP:16897"/>
        <dbReference type="Rhea" id="RHEA-COMP:17067"/>
        <dbReference type="ChEBI" id="CHEBI:15378"/>
        <dbReference type="ChEBI" id="CHEBI:136412"/>
        <dbReference type="ChEBI" id="CHEBI:157695"/>
        <dbReference type="ChEBI" id="CHEBI:167181"/>
        <dbReference type="EC" id="4.2.99.18"/>
    </reaction>
</comment>
<dbReference type="Pfam" id="PF02811">
    <property type="entry name" value="PHP"/>
    <property type="match status" value="1"/>
</dbReference>
<dbReference type="GO" id="GO:0003677">
    <property type="term" value="F:DNA binding"/>
    <property type="evidence" value="ECO:0007669"/>
    <property type="project" value="InterPro"/>
</dbReference>
<dbReference type="SMART" id="SM00278">
    <property type="entry name" value="HhH1"/>
    <property type="match status" value="3"/>
</dbReference>
<evidence type="ECO:0000313" key="26">
    <source>
        <dbReference type="Proteomes" id="UP000316714"/>
    </source>
</evidence>
<evidence type="ECO:0000313" key="25">
    <source>
        <dbReference type="EMBL" id="TWT36433.1"/>
    </source>
</evidence>
<dbReference type="PANTHER" id="PTHR36928">
    <property type="entry name" value="PHOSPHATASE YCDX-RELATED"/>
    <property type="match status" value="1"/>
</dbReference>
<keyword evidence="12" id="KW-0832">Ubl conjugation</keyword>
<dbReference type="GO" id="GO:0140078">
    <property type="term" value="F:class I DNA-(apurinic or apyrimidinic site) endonuclease activity"/>
    <property type="evidence" value="ECO:0007669"/>
    <property type="project" value="UniProtKB-EC"/>
</dbReference>
<evidence type="ECO:0000256" key="10">
    <source>
        <dbReference type="ARBA" id="ARBA00022705"/>
    </source>
</evidence>
<keyword evidence="15" id="KW-0234">DNA repair</keyword>
<dbReference type="InterPro" id="IPR002054">
    <property type="entry name" value="DNA-dir_DNA_pol_X"/>
</dbReference>
<evidence type="ECO:0000256" key="3">
    <source>
        <dbReference type="ARBA" id="ARBA00012417"/>
    </source>
</evidence>
<dbReference type="Pfam" id="PF14520">
    <property type="entry name" value="HHH_5"/>
    <property type="match status" value="1"/>
</dbReference>
<evidence type="ECO:0000256" key="19">
    <source>
        <dbReference type="ARBA" id="ARBA00044678"/>
    </source>
</evidence>
<comment type="function">
    <text evidence="20">Repair polymerase that plays a key role in base-excision repair. During this process, the damaged base is excised by specific DNA glycosylases, the DNA backbone is nicked at the abasic site by an apurinic/apyrimidic (AP) endonuclease, and POLB removes 5'-deoxyribose-phosphate from the preincised AP site acting as a 5'-deoxyribose-phosphate lyase (5'-dRP lyase); through its DNA polymerase activity, it adds one nucleotide to the 3' end of the arising single-nucleotide gap. Conducts 'gap-filling' DNA synthesis in a stepwise distributive fashion rather than in a processive fashion as for other DNA polymerases. It is also able to cleave sugar-phosphate bonds 3' to an intact AP site, acting as an AP lyase.</text>
</comment>
<feature type="domain" description="Helix-hairpin-helix DNA-binding motif class 1" evidence="22">
    <location>
        <begin position="92"/>
        <end position="111"/>
    </location>
</feature>
<feature type="domain" description="Helix-hairpin-helix DNA-binding motif class 1" evidence="22">
    <location>
        <begin position="127"/>
        <end position="146"/>
    </location>
</feature>
<keyword evidence="25" id="KW-0378">Hydrolase</keyword>
<keyword evidence="6" id="KW-0488">Methylation</keyword>
<dbReference type="InterPro" id="IPR043519">
    <property type="entry name" value="NT_sf"/>
</dbReference>
<dbReference type="SUPFAM" id="SSF89550">
    <property type="entry name" value="PHP domain-like"/>
    <property type="match status" value="1"/>
</dbReference>
<keyword evidence="11" id="KW-0227">DNA damage</keyword>
<dbReference type="Gene3D" id="3.30.460.10">
    <property type="entry name" value="Beta Polymerase, domain 2"/>
    <property type="match status" value="1"/>
</dbReference>
<evidence type="ECO:0000256" key="14">
    <source>
        <dbReference type="ARBA" id="ARBA00023053"/>
    </source>
</evidence>
<dbReference type="CDD" id="cd07436">
    <property type="entry name" value="PHP_PolX"/>
    <property type="match status" value="1"/>
</dbReference>
<dbReference type="SUPFAM" id="SSF158702">
    <property type="entry name" value="Sec63 N-terminal domain-like"/>
    <property type="match status" value="1"/>
</dbReference>
<comment type="subcellular location">
    <subcellularLocation>
        <location evidence="2">Cytoplasm</location>
    </subcellularLocation>
</comment>
<dbReference type="InterPro" id="IPR016195">
    <property type="entry name" value="Pol/histidinol_Pase-like"/>
</dbReference>
<reference evidence="25 26" key="1">
    <citation type="submission" date="2019-02" db="EMBL/GenBank/DDBJ databases">
        <title>Deep-cultivation of Planctomycetes and their phenomic and genomic characterization uncovers novel biology.</title>
        <authorList>
            <person name="Wiegand S."/>
            <person name="Jogler M."/>
            <person name="Boedeker C."/>
            <person name="Pinto D."/>
            <person name="Vollmers J."/>
            <person name="Rivas-Marin E."/>
            <person name="Kohn T."/>
            <person name="Peeters S.H."/>
            <person name="Heuer A."/>
            <person name="Rast P."/>
            <person name="Oberbeckmann S."/>
            <person name="Bunk B."/>
            <person name="Jeske O."/>
            <person name="Meyerdierks A."/>
            <person name="Storesund J.E."/>
            <person name="Kallscheuer N."/>
            <person name="Luecker S."/>
            <person name="Lage O.M."/>
            <person name="Pohl T."/>
            <person name="Merkel B.J."/>
            <person name="Hornburger P."/>
            <person name="Mueller R.-W."/>
            <person name="Bruemmer F."/>
            <person name="Labrenz M."/>
            <person name="Spormann A.M."/>
            <person name="Op Den Camp H."/>
            <person name="Overmann J."/>
            <person name="Amann R."/>
            <person name="Jetten M.S.M."/>
            <person name="Mascher T."/>
            <person name="Medema M.H."/>
            <person name="Devos D.P."/>
            <person name="Kaster A.-K."/>
            <person name="Ovreas L."/>
            <person name="Rohde M."/>
            <person name="Galperin M.Y."/>
            <person name="Jogler C."/>
        </authorList>
    </citation>
    <scope>NUCLEOTIDE SEQUENCE [LARGE SCALE GENOMIC DNA]</scope>
    <source>
        <strain evidence="25 26">KOR34</strain>
    </source>
</reference>
<dbReference type="InterPro" id="IPR004013">
    <property type="entry name" value="PHP_dom"/>
</dbReference>